<gene>
    <name evidence="2" type="ORF">BOX15_Mlig026436g4</name>
</gene>
<comment type="caution">
    <text evidence="2">The sequence shown here is derived from an EMBL/GenBank/DDBJ whole genome shotgun (WGS) entry which is preliminary data.</text>
</comment>
<evidence type="ECO:0000313" key="3">
    <source>
        <dbReference type="Proteomes" id="UP000215902"/>
    </source>
</evidence>
<evidence type="ECO:0000313" key="2">
    <source>
        <dbReference type="EMBL" id="PAA77234.1"/>
    </source>
</evidence>
<reference evidence="2 3" key="1">
    <citation type="submission" date="2017-06" db="EMBL/GenBank/DDBJ databases">
        <title>A platform for efficient transgenesis in Macrostomum lignano, a flatworm model organism for stem cell research.</title>
        <authorList>
            <person name="Berezikov E."/>
        </authorList>
    </citation>
    <scope>NUCLEOTIDE SEQUENCE [LARGE SCALE GENOMIC DNA]</scope>
    <source>
        <strain evidence="2">DV1</strain>
        <tissue evidence="2">Whole organism</tissue>
    </source>
</reference>
<name>A0A267FVH5_9PLAT</name>
<feature type="chain" id="PRO_5012808764" evidence="1">
    <location>
        <begin position="21"/>
        <end position="57"/>
    </location>
</feature>
<keyword evidence="1" id="KW-0732">Signal</keyword>
<accession>A0A267FVH5</accession>
<keyword evidence="3" id="KW-1185">Reference proteome</keyword>
<feature type="signal peptide" evidence="1">
    <location>
        <begin position="1"/>
        <end position="20"/>
    </location>
</feature>
<organism evidence="2 3">
    <name type="scientific">Macrostomum lignano</name>
    <dbReference type="NCBI Taxonomy" id="282301"/>
    <lineage>
        <taxon>Eukaryota</taxon>
        <taxon>Metazoa</taxon>
        <taxon>Spiralia</taxon>
        <taxon>Lophotrochozoa</taxon>
        <taxon>Platyhelminthes</taxon>
        <taxon>Rhabditophora</taxon>
        <taxon>Macrostomorpha</taxon>
        <taxon>Macrostomida</taxon>
        <taxon>Macrostomidae</taxon>
        <taxon>Macrostomum</taxon>
    </lineage>
</organism>
<sequence length="57" mass="5966">MPCVAYCALVLSLRCPAAFGAQLPSVPSCLRCPAAFGAQLPSVPSCTLTVIMPSRLW</sequence>
<protein>
    <submittedName>
        <fullName evidence="2">Uncharacterized protein</fullName>
    </submittedName>
</protein>
<dbReference type="EMBL" id="NIVC01000757">
    <property type="protein sequence ID" value="PAA77234.1"/>
    <property type="molecule type" value="Genomic_DNA"/>
</dbReference>
<dbReference type="AlphaFoldDB" id="A0A267FVH5"/>
<evidence type="ECO:0000256" key="1">
    <source>
        <dbReference type="SAM" id="SignalP"/>
    </source>
</evidence>
<proteinExistence type="predicted"/>
<dbReference type="Proteomes" id="UP000215902">
    <property type="component" value="Unassembled WGS sequence"/>
</dbReference>